<dbReference type="RefSeq" id="WP_119984249.1">
    <property type="nucleotide sequence ID" value="NZ_CP032489.1"/>
</dbReference>
<accession>A0A386HL05</accession>
<evidence type="ECO:0000313" key="2">
    <source>
        <dbReference type="EMBL" id="AYD46332.1"/>
    </source>
</evidence>
<proteinExistence type="predicted"/>
<reference evidence="2 3" key="1">
    <citation type="submission" date="2018-09" db="EMBL/GenBank/DDBJ databases">
        <title>Arachidicoccus sp. nov., a bacterium isolated from soil.</title>
        <authorList>
            <person name="Weon H.-Y."/>
            <person name="Kwon S.-W."/>
            <person name="Lee S.A."/>
        </authorList>
    </citation>
    <scope>NUCLEOTIDE SEQUENCE [LARGE SCALE GENOMIC DNA]</scope>
    <source>
        <strain evidence="2 3">KIS59-12</strain>
    </source>
</reference>
<name>A0A386HL05_9BACT</name>
<dbReference type="OrthoDB" id="678363at2"/>
<dbReference type="EMBL" id="CP032489">
    <property type="protein sequence ID" value="AYD46332.1"/>
    <property type="molecule type" value="Genomic_DNA"/>
</dbReference>
<keyword evidence="1" id="KW-0472">Membrane</keyword>
<organism evidence="2 3">
    <name type="scientific">Arachidicoccus soli</name>
    <dbReference type="NCBI Taxonomy" id="2341117"/>
    <lineage>
        <taxon>Bacteria</taxon>
        <taxon>Pseudomonadati</taxon>
        <taxon>Bacteroidota</taxon>
        <taxon>Chitinophagia</taxon>
        <taxon>Chitinophagales</taxon>
        <taxon>Chitinophagaceae</taxon>
        <taxon>Arachidicoccus</taxon>
    </lineage>
</organism>
<evidence type="ECO:0000313" key="3">
    <source>
        <dbReference type="Proteomes" id="UP000266118"/>
    </source>
</evidence>
<dbReference type="Proteomes" id="UP000266118">
    <property type="component" value="Chromosome"/>
</dbReference>
<protein>
    <submittedName>
        <fullName evidence="2">Uncharacterized protein</fullName>
    </submittedName>
</protein>
<dbReference type="AlphaFoldDB" id="A0A386HL05"/>
<feature type="transmembrane region" description="Helical" evidence="1">
    <location>
        <begin position="12"/>
        <end position="31"/>
    </location>
</feature>
<keyword evidence="3" id="KW-1185">Reference proteome</keyword>
<keyword evidence="1" id="KW-0812">Transmembrane</keyword>
<evidence type="ECO:0000256" key="1">
    <source>
        <dbReference type="SAM" id="Phobius"/>
    </source>
</evidence>
<dbReference type="KEGG" id="ark:D6B99_01060"/>
<keyword evidence="1" id="KW-1133">Transmembrane helix</keyword>
<gene>
    <name evidence="2" type="ORF">D6B99_01060</name>
</gene>
<sequence>MPTQQNKRKNIYQIGIIVAIIFMLAYGYSAYNAIRMFDKTRGYMDIGIMTSWFILTIYWLRQLAKIPKDQDES</sequence>
<feature type="transmembrane region" description="Helical" evidence="1">
    <location>
        <begin position="43"/>
        <end position="60"/>
    </location>
</feature>